<comment type="caution">
    <text evidence="1">The sequence shown here is derived from an EMBL/GenBank/DDBJ whole genome shotgun (WGS) entry which is preliminary data.</text>
</comment>
<evidence type="ECO:0000313" key="1">
    <source>
        <dbReference type="EMBL" id="GGJ55737.1"/>
    </source>
</evidence>
<dbReference type="Pfam" id="PF05133">
    <property type="entry name" value="SPP1_portal"/>
    <property type="match status" value="1"/>
</dbReference>
<gene>
    <name evidence="1" type="ORF">GCM10007173_13190</name>
</gene>
<reference evidence="2" key="1">
    <citation type="journal article" date="2019" name="Int. J. Syst. Evol. Microbiol.">
        <title>The Global Catalogue of Microorganisms (GCM) 10K type strain sequencing project: providing services to taxonomists for standard genome sequencing and annotation.</title>
        <authorList>
            <consortium name="The Broad Institute Genomics Platform"/>
            <consortium name="The Broad Institute Genome Sequencing Center for Infectious Disease"/>
            <person name="Wu L."/>
            <person name="Ma J."/>
        </authorList>
    </citation>
    <scope>NUCLEOTIDE SEQUENCE [LARGE SCALE GENOMIC DNA]</scope>
    <source>
        <strain evidence="2">CGMCC 1.3685</strain>
    </source>
</reference>
<organism evidence="1 2">
    <name type="scientific">Glutamicibacter ardleyensis</name>
    <dbReference type="NCBI Taxonomy" id="225894"/>
    <lineage>
        <taxon>Bacteria</taxon>
        <taxon>Bacillati</taxon>
        <taxon>Actinomycetota</taxon>
        <taxon>Actinomycetes</taxon>
        <taxon>Micrococcales</taxon>
        <taxon>Micrococcaceae</taxon>
        <taxon>Glutamicibacter</taxon>
    </lineage>
</organism>
<dbReference type="InterPro" id="IPR021145">
    <property type="entry name" value="Portal_protein_SPP1_Gp6-like"/>
</dbReference>
<dbReference type="EMBL" id="BMKX01000002">
    <property type="protein sequence ID" value="GGJ55737.1"/>
    <property type="molecule type" value="Genomic_DNA"/>
</dbReference>
<dbReference type="Proteomes" id="UP000606115">
    <property type="component" value="Unassembled WGS sequence"/>
</dbReference>
<sequence length="505" mass="55259">MPLPTSDTKWPPAPYDRLQKDISKWNAWYTGDVSTLASLYGAQDNRSGFQKGGIVGVAKRMFHGSPQSSASQKRLHLPIPADLARTSSDLLFAEPPTFVVGDGTSQDKTTQDAISNIFGTPQTASELLEAGELQAALTGVYLRIVWDIEAGDWVTIDAQDADSAIPEWQRGQLQAVTFWQKLSGGGKGQVFRFLERHERGFIEYGLFMGDDNTLGVRIPLDDHPDSAWAAEIVDTDSRQMTGATGLTAVYVPNIRPNRGYRNVPGLSLMGRSDFDQLEGLFDAADETYSALMREINLSKARAVVNSTALQDNGPGQGSTFDSNREIYSPLQGIGSLKDGSPVTLIQPEIRSAQLIATTKDIMGQILRTAGYSGASFGGDDMVSNLTATEVNSRRELSNRTRNKKIHYWKAALTELGKSALEVQSFVYGTTMKMDTVNVQFPKQTDVAPQVMAATLSQLNAAEAISIEQKVRMLHPNWSSTEINDEVDAIQKERGTPVTDPTKIKF</sequence>
<keyword evidence="2" id="KW-1185">Reference proteome</keyword>
<evidence type="ECO:0008006" key="3">
    <source>
        <dbReference type="Google" id="ProtNLM"/>
    </source>
</evidence>
<proteinExistence type="predicted"/>
<evidence type="ECO:0000313" key="2">
    <source>
        <dbReference type="Proteomes" id="UP000606115"/>
    </source>
</evidence>
<accession>A0ABQ2DFH8</accession>
<dbReference type="RefSeq" id="WP_188684548.1">
    <property type="nucleotide sequence ID" value="NZ_BMKX01000002.1"/>
</dbReference>
<name>A0ABQ2DFH8_9MICC</name>
<dbReference type="GeneID" id="303303700"/>
<protein>
    <recommendedName>
        <fullName evidence="3">Phage portal protein</fullName>
    </recommendedName>
</protein>